<accession>A0A251UAH9</accession>
<evidence type="ECO:0000313" key="2">
    <source>
        <dbReference type="EMBL" id="KAF5796263.1"/>
    </source>
</evidence>
<keyword evidence="4" id="KW-1185">Reference proteome</keyword>
<dbReference type="Proteomes" id="UP000215914">
    <property type="component" value="Chromosome 8"/>
</dbReference>
<sequence>MVVVVWSGEDEVGRVGGWVVGLDIICFFVFFFCRFSIDLHLGINFVLQQLRLNIICFH</sequence>
<evidence type="ECO:0000313" key="3">
    <source>
        <dbReference type="EMBL" id="OTG19291.1"/>
    </source>
</evidence>
<organism evidence="3 4">
    <name type="scientific">Helianthus annuus</name>
    <name type="common">Common sunflower</name>
    <dbReference type="NCBI Taxonomy" id="4232"/>
    <lineage>
        <taxon>Eukaryota</taxon>
        <taxon>Viridiplantae</taxon>
        <taxon>Streptophyta</taxon>
        <taxon>Embryophyta</taxon>
        <taxon>Tracheophyta</taxon>
        <taxon>Spermatophyta</taxon>
        <taxon>Magnoliopsida</taxon>
        <taxon>eudicotyledons</taxon>
        <taxon>Gunneridae</taxon>
        <taxon>Pentapetalae</taxon>
        <taxon>asterids</taxon>
        <taxon>campanulids</taxon>
        <taxon>Asterales</taxon>
        <taxon>Asteraceae</taxon>
        <taxon>Asteroideae</taxon>
        <taxon>Heliantheae alliance</taxon>
        <taxon>Heliantheae</taxon>
        <taxon>Helianthus</taxon>
    </lineage>
</organism>
<gene>
    <name evidence="3" type="ORF">HannXRQ_Chr08g0232481</name>
    <name evidence="2" type="ORF">HanXRQr2_Chr08g0349411</name>
</gene>
<keyword evidence="1" id="KW-0472">Membrane</keyword>
<dbReference type="Gramene" id="mRNA:HanXRQr2_Chr08g0349411">
    <property type="protein sequence ID" value="CDS:HanXRQr2_Chr08g0349411.1"/>
    <property type="gene ID" value="HanXRQr2_Chr08g0349411"/>
</dbReference>
<evidence type="ECO:0000313" key="4">
    <source>
        <dbReference type="Proteomes" id="UP000215914"/>
    </source>
</evidence>
<dbReference type="EMBL" id="CM007897">
    <property type="protein sequence ID" value="OTG19291.1"/>
    <property type="molecule type" value="Genomic_DNA"/>
</dbReference>
<reference evidence="3" key="2">
    <citation type="submission" date="2017-02" db="EMBL/GenBank/DDBJ databases">
        <title>Sunflower complete genome.</title>
        <authorList>
            <person name="Langlade N."/>
            <person name="Munos S."/>
        </authorList>
    </citation>
    <scope>NUCLEOTIDE SEQUENCE [LARGE SCALE GENOMIC DNA]</scope>
    <source>
        <tissue evidence="3">Leaves</tissue>
    </source>
</reference>
<dbReference type="AlphaFoldDB" id="A0A251UAH9"/>
<reference evidence="2 4" key="1">
    <citation type="journal article" date="2017" name="Nature">
        <title>The sunflower genome provides insights into oil metabolism, flowering and Asterid evolution.</title>
        <authorList>
            <person name="Badouin H."/>
            <person name="Gouzy J."/>
            <person name="Grassa C.J."/>
            <person name="Murat F."/>
            <person name="Staton S.E."/>
            <person name="Cottret L."/>
            <person name="Lelandais-Briere C."/>
            <person name="Owens G.L."/>
            <person name="Carrere S."/>
            <person name="Mayjonade B."/>
            <person name="Legrand L."/>
            <person name="Gill N."/>
            <person name="Kane N.C."/>
            <person name="Bowers J.E."/>
            <person name="Hubner S."/>
            <person name="Bellec A."/>
            <person name="Berard A."/>
            <person name="Berges H."/>
            <person name="Blanchet N."/>
            <person name="Boniface M.C."/>
            <person name="Brunel D."/>
            <person name="Catrice O."/>
            <person name="Chaidir N."/>
            <person name="Claudel C."/>
            <person name="Donnadieu C."/>
            <person name="Faraut T."/>
            <person name="Fievet G."/>
            <person name="Helmstetter N."/>
            <person name="King M."/>
            <person name="Knapp S.J."/>
            <person name="Lai Z."/>
            <person name="Le Paslier M.C."/>
            <person name="Lippi Y."/>
            <person name="Lorenzon L."/>
            <person name="Mandel J.R."/>
            <person name="Marage G."/>
            <person name="Marchand G."/>
            <person name="Marquand E."/>
            <person name="Bret-Mestries E."/>
            <person name="Morien E."/>
            <person name="Nambeesan S."/>
            <person name="Nguyen T."/>
            <person name="Pegot-Espagnet P."/>
            <person name="Pouilly N."/>
            <person name="Raftis F."/>
            <person name="Sallet E."/>
            <person name="Schiex T."/>
            <person name="Thomas J."/>
            <person name="Vandecasteele C."/>
            <person name="Vares D."/>
            <person name="Vear F."/>
            <person name="Vautrin S."/>
            <person name="Crespi M."/>
            <person name="Mangin B."/>
            <person name="Burke J.M."/>
            <person name="Salse J."/>
            <person name="Munos S."/>
            <person name="Vincourt P."/>
            <person name="Rieseberg L.H."/>
            <person name="Langlade N.B."/>
        </authorList>
    </citation>
    <scope>NUCLEOTIDE SEQUENCE [LARGE SCALE GENOMIC DNA]</scope>
    <source>
        <strain evidence="4">cv. SF193</strain>
        <tissue evidence="2">Leaves</tissue>
    </source>
</reference>
<dbReference type="InParanoid" id="A0A251UAH9"/>
<name>A0A251UAH9_HELAN</name>
<feature type="transmembrane region" description="Helical" evidence="1">
    <location>
        <begin position="15"/>
        <end position="33"/>
    </location>
</feature>
<reference evidence="2" key="3">
    <citation type="submission" date="2020-06" db="EMBL/GenBank/DDBJ databases">
        <title>Helianthus annuus Genome sequencing and assembly Release 2.</title>
        <authorList>
            <person name="Gouzy J."/>
            <person name="Langlade N."/>
            <person name="Munos S."/>
        </authorList>
    </citation>
    <scope>NUCLEOTIDE SEQUENCE</scope>
    <source>
        <tissue evidence="2">Leaves</tissue>
    </source>
</reference>
<keyword evidence="1" id="KW-0812">Transmembrane</keyword>
<keyword evidence="1" id="KW-1133">Transmembrane helix</keyword>
<evidence type="ECO:0000256" key="1">
    <source>
        <dbReference type="SAM" id="Phobius"/>
    </source>
</evidence>
<dbReference type="EMBL" id="MNCJ02000323">
    <property type="protein sequence ID" value="KAF5796263.1"/>
    <property type="molecule type" value="Genomic_DNA"/>
</dbReference>
<proteinExistence type="predicted"/>
<protein>
    <recommendedName>
        <fullName evidence="5">Transmembrane protein</fullName>
    </recommendedName>
</protein>
<evidence type="ECO:0008006" key="5">
    <source>
        <dbReference type="Google" id="ProtNLM"/>
    </source>
</evidence>